<dbReference type="OrthoDB" id="1742084at2759"/>
<feature type="compositionally biased region" description="Low complexity" evidence="9">
    <location>
        <begin position="590"/>
        <end position="616"/>
    </location>
</feature>
<feature type="domain" description="Bromo" evidence="10">
    <location>
        <begin position="184"/>
        <end position="254"/>
    </location>
</feature>
<feature type="region of interest" description="Disordered" evidence="9">
    <location>
        <begin position="114"/>
        <end position="165"/>
    </location>
</feature>
<comment type="subcellular location">
    <subcellularLocation>
        <location evidence="1">Nucleus</location>
    </subcellularLocation>
</comment>
<comment type="caution">
    <text evidence="12">The sequence shown here is derived from an EMBL/GenBank/DDBJ whole genome shotgun (WGS) entry which is preliminary data.</text>
</comment>
<evidence type="ECO:0000256" key="5">
    <source>
        <dbReference type="ARBA" id="ARBA00023117"/>
    </source>
</evidence>
<dbReference type="InterPro" id="IPR018359">
    <property type="entry name" value="Bromodomain_CS"/>
</dbReference>
<dbReference type="PRINTS" id="PR00503">
    <property type="entry name" value="BROMODOMAIN"/>
</dbReference>
<reference evidence="12 13" key="1">
    <citation type="submission" date="2016-07" db="EMBL/GenBank/DDBJ databases">
        <title>Pervasive Adenine N6-methylation of Active Genes in Fungi.</title>
        <authorList>
            <consortium name="DOE Joint Genome Institute"/>
            <person name="Mondo S.J."/>
            <person name="Dannebaum R.O."/>
            <person name="Kuo R.C."/>
            <person name="Labutti K."/>
            <person name="Haridas S."/>
            <person name="Kuo A."/>
            <person name="Salamov A."/>
            <person name="Ahrendt S.R."/>
            <person name="Lipzen A."/>
            <person name="Sullivan W."/>
            <person name="Andreopoulos W.B."/>
            <person name="Clum A."/>
            <person name="Lindquist E."/>
            <person name="Daum C."/>
            <person name="Ramamoorthy G.K."/>
            <person name="Gryganskyi A."/>
            <person name="Culley D."/>
            <person name="Magnuson J.K."/>
            <person name="James T.Y."/>
            <person name="O'Malley M.A."/>
            <person name="Stajich J.E."/>
            <person name="Spatafora J.W."/>
            <person name="Visel A."/>
            <person name="Grigoriev I.V."/>
        </authorList>
    </citation>
    <scope>NUCLEOTIDE SEQUENCE [LARGE SCALE GENOMIC DNA]</scope>
    <source>
        <strain evidence="12 13">12-1054</strain>
    </source>
</reference>
<evidence type="ECO:0000256" key="3">
    <source>
        <dbReference type="ARBA" id="ARBA00022853"/>
    </source>
</evidence>
<organism evidence="12 13">
    <name type="scientific">Protomyces lactucae-debilis</name>
    <dbReference type="NCBI Taxonomy" id="2754530"/>
    <lineage>
        <taxon>Eukaryota</taxon>
        <taxon>Fungi</taxon>
        <taxon>Dikarya</taxon>
        <taxon>Ascomycota</taxon>
        <taxon>Taphrinomycotina</taxon>
        <taxon>Taphrinomycetes</taxon>
        <taxon>Taphrinales</taxon>
        <taxon>Protomycetaceae</taxon>
        <taxon>Protomyces</taxon>
    </lineage>
</organism>
<keyword evidence="3" id="KW-0156">Chromatin regulator</keyword>
<dbReference type="SMART" id="SM00439">
    <property type="entry name" value="BAH"/>
    <property type="match status" value="1"/>
</dbReference>
<feature type="region of interest" description="Disordered" evidence="9">
    <location>
        <begin position="515"/>
        <end position="616"/>
    </location>
</feature>
<dbReference type="CDD" id="cd04369">
    <property type="entry name" value="Bromodomain"/>
    <property type="match status" value="1"/>
</dbReference>
<keyword evidence="7" id="KW-0539">Nucleus</keyword>
<dbReference type="GO" id="GO:0016586">
    <property type="term" value="C:RSC-type complex"/>
    <property type="evidence" value="ECO:0007669"/>
    <property type="project" value="InterPro"/>
</dbReference>
<keyword evidence="6" id="KW-0804">Transcription</keyword>
<keyword evidence="13" id="KW-1185">Reference proteome</keyword>
<dbReference type="AlphaFoldDB" id="A0A1Y2FK84"/>
<dbReference type="GO" id="GO:0006368">
    <property type="term" value="P:transcription elongation by RNA polymerase II"/>
    <property type="evidence" value="ECO:0007669"/>
    <property type="project" value="TreeGrafter"/>
</dbReference>
<evidence type="ECO:0000256" key="7">
    <source>
        <dbReference type="ARBA" id="ARBA00023242"/>
    </source>
</evidence>
<dbReference type="OMA" id="GQYRDHD"/>
<name>A0A1Y2FK84_PROLT</name>
<feature type="domain" description="Bromo" evidence="10">
    <location>
        <begin position="25"/>
        <end position="93"/>
    </location>
</feature>
<dbReference type="EMBL" id="MCFI01000006">
    <property type="protein sequence ID" value="ORY84391.1"/>
    <property type="molecule type" value="Genomic_DNA"/>
</dbReference>
<dbReference type="InterPro" id="IPR043151">
    <property type="entry name" value="BAH_sf"/>
</dbReference>
<gene>
    <name evidence="12" type="ORF">BCR37DRAFT_378416</name>
</gene>
<evidence type="ECO:0000259" key="10">
    <source>
        <dbReference type="PROSITE" id="PS50014"/>
    </source>
</evidence>
<dbReference type="SMART" id="SM00297">
    <property type="entry name" value="BROMO"/>
    <property type="match status" value="2"/>
</dbReference>
<dbReference type="SUPFAM" id="SSF47370">
    <property type="entry name" value="Bromodomain"/>
    <property type="match status" value="2"/>
</dbReference>
<proteinExistence type="predicted"/>
<dbReference type="Gene3D" id="2.30.30.490">
    <property type="match status" value="1"/>
</dbReference>
<evidence type="ECO:0000256" key="6">
    <source>
        <dbReference type="ARBA" id="ARBA00023163"/>
    </source>
</evidence>
<dbReference type="PROSITE" id="PS00633">
    <property type="entry name" value="BROMODOMAIN_1"/>
    <property type="match status" value="1"/>
</dbReference>
<dbReference type="Pfam" id="PF01426">
    <property type="entry name" value="BAH"/>
    <property type="match status" value="1"/>
</dbReference>
<dbReference type="InterPro" id="IPR001025">
    <property type="entry name" value="BAH_dom"/>
</dbReference>
<dbReference type="GeneID" id="63785637"/>
<evidence type="ECO:0000259" key="11">
    <source>
        <dbReference type="PROSITE" id="PS51038"/>
    </source>
</evidence>
<dbReference type="PANTHER" id="PTHR16062:SF21">
    <property type="entry name" value="CHROMATIN STRUCTURE-REMODELING COMPLEX SUBUNIT RSC1-RELATED"/>
    <property type="match status" value="1"/>
</dbReference>
<dbReference type="RefSeq" id="XP_040726409.1">
    <property type="nucleotide sequence ID" value="XM_040869038.1"/>
</dbReference>
<dbReference type="PROSITE" id="PS51038">
    <property type="entry name" value="BAH"/>
    <property type="match status" value="1"/>
</dbReference>
<evidence type="ECO:0000256" key="2">
    <source>
        <dbReference type="ARBA" id="ARBA00022737"/>
    </source>
</evidence>
<dbReference type="InterPro" id="IPR001487">
    <property type="entry name" value="Bromodomain"/>
</dbReference>
<dbReference type="PROSITE" id="PS50014">
    <property type="entry name" value="BROMODOMAIN_2"/>
    <property type="match status" value="2"/>
</dbReference>
<accession>A0A1Y2FK84</accession>
<dbReference type="InterPro" id="IPR037382">
    <property type="entry name" value="Rsc/polybromo"/>
</dbReference>
<dbReference type="InterPro" id="IPR036427">
    <property type="entry name" value="Bromodomain-like_sf"/>
</dbReference>
<evidence type="ECO:0000256" key="8">
    <source>
        <dbReference type="PROSITE-ProRule" id="PRU00035"/>
    </source>
</evidence>
<dbReference type="STRING" id="56484.A0A1Y2FK84"/>
<dbReference type="GO" id="GO:0040029">
    <property type="term" value="P:epigenetic regulation of gene expression"/>
    <property type="evidence" value="ECO:0007669"/>
    <property type="project" value="UniProtKB-ARBA"/>
</dbReference>
<evidence type="ECO:0000256" key="9">
    <source>
        <dbReference type="SAM" id="MobiDB-lite"/>
    </source>
</evidence>
<dbReference type="Proteomes" id="UP000193685">
    <property type="component" value="Unassembled WGS sequence"/>
</dbReference>
<feature type="compositionally biased region" description="Polar residues" evidence="9">
    <location>
        <begin position="580"/>
        <end position="589"/>
    </location>
</feature>
<protein>
    <submittedName>
        <fullName evidence="12">Bromodomain-containing protein</fullName>
    </submittedName>
</protein>
<evidence type="ECO:0000256" key="4">
    <source>
        <dbReference type="ARBA" id="ARBA00023015"/>
    </source>
</evidence>
<keyword evidence="5 8" id="KW-0103">Bromodomain</keyword>
<dbReference type="GO" id="GO:0003682">
    <property type="term" value="F:chromatin binding"/>
    <property type="evidence" value="ECO:0007669"/>
    <property type="project" value="InterPro"/>
</dbReference>
<dbReference type="Gene3D" id="1.20.920.10">
    <property type="entry name" value="Bromodomain-like"/>
    <property type="match status" value="2"/>
</dbReference>
<feature type="compositionally biased region" description="Polar residues" evidence="9">
    <location>
        <begin position="529"/>
        <end position="558"/>
    </location>
</feature>
<keyword evidence="2" id="KW-0677">Repeat</keyword>
<feature type="domain" description="BAH" evidence="11">
    <location>
        <begin position="319"/>
        <end position="440"/>
    </location>
</feature>
<dbReference type="Pfam" id="PF00439">
    <property type="entry name" value="Bromodomain"/>
    <property type="match status" value="2"/>
</dbReference>
<keyword evidence="4" id="KW-0805">Transcription regulation</keyword>
<dbReference type="PANTHER" id="PTHR16062">
    <property type="entry name" value="SWI/SNF-RELATED"/>
    <property type="match status" value="1"/>
</dbReference>
<evidence type="ECO:0000313" key="12">
    <source>
        <dbReference type="EMBL" id="ORY84391.1"/>
    </source>
</evidence>
<sequence length="699" mass="78467">MGFTKSHRTASLRILQEINKAKDEHGNDRAAVFHELPPRAELPDYYQVIQKPMALDMVRDKRSKYQSWQDFKQDVFQIFHNAKTYNRRDSPIYIDAEALEDVVEEEMKKLVAEQTLTSEEAERPDLGPLPGGSQGSDDDAEMEEASGSPSSAKRRKGRPAYTETPEETIMSNIIKRIRKVCRGAGKPLAPPFERLPDKAEYPDYYQTVKNPMCLTQAKANIKKKVYSTVDAFVADLELIFRNAQLYNEDGSAIYQAASTLLIALKEITAAETKQPEPPKPPKPEPPIIETPAVVQEEPVKPAPVKNGRRMLESVQSNGHTYALGDWILVTNPNDKDVPCVAQVHQCFQVEADQSFGLHVCWFFRPEQTIHRSDRLFYDNEVFKTNHYRDQALNDVVGPCLVRYYTKYVRSRAKFPPGRELQVFVCESRYNVEEKKFTKIKSWKSCLPEGVRDEEVKEEAEPYPAPITLPRKPSSLLYLLPNDQNQHVYDPMVPLPEAFDQQNRSAPPKIGNVYIGPPIEEQGPMMVPYTQASPERGSAQQTLGRPTAPLRQSSKTSGTPARGSPMPGSAQPPLTYASPYVQAQPTSQLGSYTSPYASAGTSSATPSTQQTQQPVVQSTTRIVSVGNRVHPTALTLTSPQGPQLTLEEHVKRRFLRDADGEIVWFTVPPVDPVAKALPEEGVLGHSLAYELWRLKQQAQQ</sequence>
<evidence type="ECO:0000313" key="13">
    <source>
        <dbReference type="Proteomes" id="UP000193685"/>
    </source>
</evidence>
<evidence type="ECO:0000256" key="1">
    <source>
        <dbReference type="ARBA" id="ARBA00004123"/>
    </source>
</evidence>